<sequence>MKHFKLRILFAALAFASLTLQSGVSAEERKLRVVTTTSDLAYLAREVGKDRVQVEYLLPPTADPHFSDARPDFIVKLSRADVLAIVGMDLEVGWLPPIVQQSRNPKIFVGANGYCDASVGVHVLEKPTGKVDRSMGDIHVFGNPHYWMDPLNAAIMARNLRDAMIRVDPDHRQAYEKNYNALFERLRAFTKEQIARFAPARGMKVAVYHKEFSYLAHRFGFEPAVSIEEKPGVPPSAAYLKKVVEDIKREKIKVILIAPYNNPRYANSVAEKTGAKVLVLPTSVGTIAGIDSHEASISRMLDLILQNR</sequence>
<dbReference type="EMBL" id="WBUI01000005">
    <property type="protein sequence ID" value="KAB2933501.1"/>
    <property type="molecule type" value="Genomic_DNA"/>
</dbReference>
<dbReference type="GO" id="GO:0030001">
    <property type="term" value="P:metal ion transport"/>
    <property type="evidence" value="ECO:0007669"/>
    <property type="project" value="InterPro"/>
</dbReference>
<evidence type="ECO:0000256" key="5">
    <source>
        <dbReference type="SAM" id="SignalP"/>
    </source>
</evidence>
<comment type="caution">
    <text evidence="6">The sequence shown here is derived from an EMBL/GenBank/DDBJ whole genome shotgun (WGS) entry which is preliminary data.</text>
</comment>
<organism evidence="6 7">
    <name type="scientific">Leptonema illini</name>
    <dbReference type="NCBI Taxonomy" id="183"/>
    <lineage>
        <taxon>Bacteria</taxon>
        <taxon>Pseudomonadati</taxon>
        <taxon>Spirochaetota</taxon>
        <taxon>Spirochaetia</taxon>
        <taxon>Leptospirales</taxon>
        <taxon>Leptospiraceae</taxon>
        <taxon>Leptonema</taxon>
    </lineage>
</organism>
<feature type="chain" id="PRO_5032494353" evidence="5">
    <location>
        <begin position="27"/>
        <end position="308"/>
    </location>
</feature>
<dbReference type="InterPro" id="IPR006127">
    <property type="entry name" value="ZnuA-like"/>
</dbReference>
<proteinExistence type="inferred from homology"/>
<evidence type="ECO:0000256" key="3">
    <source>
        <dbReference type="ARBA" id="ARBA00022729"/>
    </source>
</evidence>
<evidence type="ECO:0000256" key="1">
    <source>
        <dbReference type="ARBA" id="ARBA00011028"/>
    </source>
</evidence>
<comment type="similarity">
    <text evidence="1 4">Belongs to the bacterial solute-binding protein 9 family.</text>
</comment>
<feature type="signal peptide" evidence="5">
    <location>
        <begin position="1"/>
        <end position="26"/>
    </location>
</feature>
<dbReference type="PANTHER" id="PTHR42953:SF2">
    <property type="entry name" value="ADHESION PROTEIN"/>
    <property type="match status" value="1"/>
</dbReference>
<dbReference type="InterPro" id="IPR050492">
    <property type="entry name" value="Bact_metal-bind_prot9"/>
</dbReference>
<dbReference type="GO" id="GO:0046872">
    <property type="term" value="F:metal ion binding"/>
    <property type="evidence" value="ECO:0007669"/>
    <property type="project" value="InterPro"/>
</dbReference>
<keyword evidence="2 4" id="KW-0813">Transport</keyword>
<keyword evidence="3 5" id="KW-0732">Signal</keyword>
<dbReference type="PRINTS" id="PR00690">
    <property type="entry name" value="ADHESNFAMILY"/>
</dbReference>
<evidence type="ECO:0000256" key="2">
    <source>
        <dbReference type="ARBA" id="ARBA00022448"/>
    </source>
</evidence>
<gene>
    <name evidence="6" type="ORF">F9K24_06535</name>
</gene>
<evidence type="ECO:0000313" key="7">
    <source>
        <dbReference type="Proteomes" id="UP000460298"/>
    </source>
</evidence>
<dbReference type="Pfam" id="PF01297">
    <property type="entry name" value="ZnuA"/>
    <property type="match status" value="1"/>
</dbReference>
<protein>
    <submittedName>
        <fullName evidence="6">Zinc ABC transporter substrate-binding protein</fullName>
    </submittedName>
</protein>
<evidence type="ECO:0000313" key="6">
    <source>
        <dbReference type="EMBL" id="KAB2933501.1"/>
    </source>
</evidence>
<dbReference type="InterPro" id="IPR006129">
    <property type="entry name" value="AdhesinB"/>
</dbReference>
<dbReference type="Proteomes" id="UP000460298">
    <property type="component" value="Unassembled WGS sequence"/>
</dbReference>
<name>A0A833H2M8_9LEPT</name>
<evidence type="ECO:0000256" key="4">
    <source>
        <dbReference type="RuleBase" id="RU003512"/>
    </source>
</evidence>
<accession>A0A833H2M8</accession>
<dbReference type="PRINTS" id="PR00691">
    <property type="entry name" value="ADHESINB"/>
</dbReference>
<reference evidence="6 7" key="1">
    <citation type="submission" date="2019-10" db="EMBL/GenBank/DDBJ databases">
        <title>Extracellular Electron Transfer in a Candidatus Methanoperedens spp. Enrichment Culture.</title>
        <authorList>
            <person name="Berger S."/>
            <person name="Rangel Shaw D."/>
            <person name="Berben T."/>
            <person name="In 'T Zandt M."/>
            <person name="Frank J."/>
            <person name="Reimann J."/>
            <person name="Jetten M.S.M."/>
            <person name="Welte C.U."/>
        </authorList>
    </citation>
    <scope>NUCLEOTIDE SEQUENCE [LARGE SCALE GENOMIC DNA]</scope>
    <source>
        <strain evidence="6">SB12</strain>
    </source>
</reference>
<dbReference type="GO" id="GO:0007155">
    <property type="term" value="P:cell adhesion"/>
    <property type="evidence" value="ECO:0007669"/>
    <property type="project" value="InterPro"/>
</dbReference>
<dbReference type="PANTHER" id="PTHR42953">
    <property type="entry name" value="HIGH-AFFINITY ZINC UPTAKE SYSTEM PROTEIN ZNUA-RELATED"/>
    <property type="match status" value="1"/>
</dbReference>
<dbReference type="AlphaFoldDB" id="A0A833H2M8"/>
<dbReference type="SUPFAM" id="SSF53807">
    <property type="entry name" value="Helical backbone' metal receptor"/>
    <property type="match status" value="1"/>
</dbReference>
<dbReference type="InterPro" id="IPR006128">
    <property type="entry name" value="Lipoprotein_PsaA-like"/>
</dbReference>
<dbReference type="Gene3D" id="3.40.50.1980">
    <property type="entry name" value="Nitrogenase molybdenum iron protein domain"/>
    <property type="match status" value="2"/>
</dbReference>